<feature type="compositionally biased region" description="Low complexity" evidence="5">
    <location>
        <begin position="100"/>
        <end position="109"/>
    </location>
</feature>
<dbReference type="InterPro" id="IPR023213">
    <property type="entry name" value="CAT-like_dom_sf"/>
</dbReference>
<dbReference type="SUPFAM" id="SSF47005">
    <property type="entry name" value="Peripheral subunit-binding domain of 2-oxo acid dehydrogenase complex"/>
    <property type="match status" value="1"/>
</dbReference>
<evidence type="ECO:0000256" key="1">
    <source>
        <dbReference type="ARBA" id="ARBA00001938"/>
    </source>
</evidence>
<dbReference type="Pfam" id="PF02817">
    <property type="entry name" value="E3_binding"/>
    <property type="match status" value="1"/>
</dbReference>
<dbReference type="InterPro" id="IPR045257">
    <property type="entry name" value="E2/Pdx1"/>
</dbReference>
<dbReference type="CDD" id="cd06849">
    <property type="entry name" value="lipoyl_domain"/>
    <property type="match status" value="1"/>
</dbReference>
<sequence length="465" mass="47561">MAIVVRMPAVMAGATEASLQSWLVAPGDDVALGQPVAEIETEKAVVEYGAEDAGTVAALLVGPGDAVAVGSPILVLAEAGESADDARRAADADSVAATAGARVTDAATPTPAPADPESGSPVLDDAPTPPPAQTADAAARAEPPEESTGEPAGPAAEAPTGRRFMSPLVRRLAREHHLDLARVAGSGPGGRIVRRDVDELLTAAAASADSGTAPEPAVAPAAPAPSARRAPAAVPAGAEAGFTDEPLTPMRRAIARRLTESVTTVPHFEVRADCRIDALARLRADLLEQTGERISLNDFVVKAVAMALREVPEANAIFLGDAIRRFDGVDVAIAVALDDGLIAPVVRGVDRMPLADLARATRDLADRARSGRLRPAELSGGAFSVSNLGMYGTTEFTAIIDPPRSGILAVGAATPRPVVVDGELVAATVMTVTLSADHRVLDGAVGARWLAAFTALVEHPLRLLV</sequence>
<dbReference type="InterPro" id="IPR011053">
    <property type="entry name" value="Single_hybrid_motif"/>
</dbReference>
<evidence type="ECO:0000256" key="4">
    <source>
        <dbReference type="RuleBase" id="RU003423"/>
    </source>
</evidence>
<dbReference type="Pfam" id="PF00198">
    <property type="entry name" value="2-oxoacid_dh"/>
    <property type="match status" value="1"/>
</dbReference>
<keyword evidence="4" id="KW-0808">Transferase</keyword>
<dbReference type="Gene3D" id="4.10.320.10">
    <property type="entry name" value="E3-binding domain"/>
    <property type="match status" value="1"/>
</dbReference>
<evidence type="ECO:0000256" key="3">
    <source>
        <dbReference type="ARBA" id="ARBA00022823"/>
    </source>
</evidence>
<dbReference type="EC" id="2.3.1.-" evidence="4"/>
<dbReference type="Proteomes" id="UP000325243">
    <property type="component" value="Unassembled WGS sequence"/>
</dbReference>
<evidence type="ECO:0000259" key="6">
    <source>
        <dbReference type="PROSITE" id="PS50968"/>
    </source>
</evidence>
<evidence type="ECO:0000259" key="7">
    <source>
        <dbReference type="PROSITE" id="PS51826"/>
    </source>
</evidence>
<dbReference type="Gene3D" id="2.40.50.100">
    <property type="match status" value="1"/>
</dbReference>
<accession>A0A5S4V616</accession>
<reference evidence="8 9" key="1">
    <citation type="submission" date="2019-08" db="EMBL/GenBank/DDBJ databases">
        <authorList>
            <person name="Hu J."/>
        </authorList>
    </citation>
    <scope>NUCLEOTIDE SEQUENCE [LARGE SCALE GENOMIC DNA]</scope>
    <source>
        <strain evidence="8 9">NEAU-184</strain>
    </source>
</reference>
<dbReference type="Pfam" id="PF00364">
    <property type="entry name" value="Biotin_lipoyl"/>
    <property type="match status" value="1"/>
</dbReference>
<protein>
    <recommendedName>
        <fullName evidence="4">Dihydrolipoamide acetyltransferase component of pyruvate dehydrogenase complex</fullName>
        <ecNumber evidence="4">2.3.1.-</ecNumber>
    </recommendedName>
</protein>
<dbReference type="RefSeq" id="WP_148733963.1">
    <property type="nucleotide sequence ID" value="NZ_VSSB01000001.1"/>
</dbReference>
<feature type="compositionally biased region" description="Low complexity" evidence="5">
    <location>
        <begin position="149"/>
        <end position="161"/>
    </location>
</feature>
<proteinExistence type="inferred from homology"/>
<feature type="region of interest" description="Disordered" evidence="5">
    <location>
        <begin position="100"/>
        <end position="162"/>
    </location>
</feature>
<keyword evidence="4" id="KW-0012">Acyltransferase</keyword>
<comment type="cofactor">
    <cofactor evidence="1 4">
        <name>(R)-lipoate</name>
        <dbReference type="ChEBI" id="CHEBI:83088"/>
    </cofactor>
</comment>
<dbReference type="InterPro" id="IPR000089">
    <property type="entry name" value="Biotin_lipoyl"/>
</dbReference>
<dbReference type="EMBL" id="VSSB01000001">
    <property type="protein sequence ID" value="TYL54432.1"/>
    <property type="molecule type" value="Genomic_DNA"/>
</dbReference>
<evidence type="ECO:0000313" key="9">
    <source>
        <dbReference type="Proteomes" id="UP000325243"/>
    </source>
</evidence>
<dbReference type="SUPFAM" id="SSF52777">
    <property type="entry name" value="CoA-dependent acyltransferases"/>
    <property type="match status" value="1"/>
</dbReference>
<dbReference type="InterPro" id="IPR001078">
    <property type="entry name" value="2-oxoacid_DH_actylTfrase"/>
</dbReference>
<feature type="domain" description="Lipoyl-binding" evidence="6">
    <location>
        <begin position="2"/>
        <end position="77"/>
    </location>
</feature>
<dbReference type="PANTHER" id="PTHR23151">
    <property type="entry name" value="DIHYDROLIPOAMIDE ACETYL/SUCCINYL-TRANSFERASE-RELATED"/>
    <property type="match status" value="1"/>
</dbReference>
<comment type="caution">
    <text evidence="8">The sequence shown here is derived from an EMBL/GenBank/DDBJ whole genome shotgun (WGS) entry which is preliminary data.</text>
</comment>
<dbReference type="GO" id="GO:0006086">
    <property type="term" value="P:pyruvate decarboxylation to acetyl-CoA"/>
    <property type="evidence" value="ECO:0007669"/>
    <property type="project" value="InterPro"/>
</dbReference>
<dbReference type="GO" id="GO:0045254">
    <property type="term" value="C:pyruvate dehydrogenase complex"/>
    <property type="evidence" value="ECO:0007669"/>
    <property type="project" value="InterPro"/>
</dbReference>
<evidence type="ECO:0000313" key="8">
    <source>
        <dbReference type="EMBL" id="TYL54432.1"/>
    </source>
</evidence>
<feature type="domain" description="Peripheral subunit-binding (PSBD)" evidence="7">
    <location>
        <begin position="164"/>
        <end position="201"/>
    </location>
</feature>
<name>A0A5S4V616_9MICO</name>
<evidence type="ECO:0000256" key="5">
    <source>
        <dbReference type="SAM" id="MobiDB-lite"/>
    </source>
</evidence>
<dbReference type="Gene3D" id="3.30.559.10">
    <property type="entry name" value="Chloramphenicol acetyltransferase-like domain"/>
    <property type="match status" value="1"/>
</dbReference>
<gene>
    <name evidence="8" type="ORF">FYC51_12850</name>
</gene>
<keyword evidence="9" id="KW-1185">Reference proteome</keyword>
<dbReference type="InterPro" id="IPR036625">
    <property type="entry name" value="E3-bd_dom_sf"/>
</dbReference>
<dbReference type="GO" id="GO:0016746">
    <property type="term" value="F:acyltransferase activity"/>
    <property type="evidence" value="ECO:0007669"/>
    <property type="project" value="UniProtKB-KW"/>
</dbReference>
<dbReference type="PROSITE" id="PS51826">
    <property type="entry name" value="PSBD"/>
    <property type="match status" value="1"/>
</dbReference>
<organism evidence="8 9">
    <name type="scientific">Agromyces mariniharenae</name>
    <dbReference type="NCBI Taxonomy" id="2604423"/>
    <lineage>
        <taxon>Bacteria</taxon>
        <taxon>Bacillati</taxon>
        <taxon>Actinomycetota</taxon>
        <taxon>Actinomycetes</taxon>
        <taxon>Micrococcales</taxon>
        <taxon>Microbacteriaceae</taxon>
        <taxon>Agromyces</taxon>
    </lineage>
</organism>
<dbReference type="PANTHER" id="PTHR23151:SF90">
    <property type="entry name" value="DIHYDROLIPOYLLYSINE-RESIDUE ACETYLTRANSFERASE COMPONENT OF PYRUVATE DEHYDROGENASE COMPLEX, MITOCHONDRIAL-RELATED"/>
    <property type="match status" value="1"/>
</dbReference>
<feature type="compositionally biased region" description="Low complexity" evidence="5">
    <location>
        <begin position="206"/>
        <end position="241"/>
    </location>
</feature>
<dbReference type="InterPro" id="IPR004167">
    <property type="entry name" value="PSBD"/>
</dbReference>
<dbReference type="PROSITE" id="PS50968">
    <property type="entry name" value="BIOTINYL_LIPOYL"/>
    <property type="match status" value="1"/>
</dbReference>
<evidence type="ECO:0000256" key="2">
    <source>
        <dbReference type="ARBA" id="ARBA00007317"/>
    </source>
</evidence>
<feature type="region of interest" description="Disordered" evidence="5">
    <location>
        <begin position="206"/>
        <end position="245"/>
    </location>
</feature>
<dbReference type="SUPFAM" id="SSF51230">
    <property type="entry name" value="Single hybrid motif"/>
    <property type="match status" value="1"/>
</dbReference>
<comment type="similarity">
    <text evidence="2 4">Belongs to the 2-oxoacid dehydrogenase family.</text>
</comment>
<dbReference type="AlphaFoldDB" id="A0A5S4V616"/>
<keyword evidence="3 4" id="KW-0450">Lipoyl</keyword>